<dbReference type="AlphaFoldDB" id="A0A5J4KGU9"/>
<dbReference type="GO" id="GO:0006310">
    <property type="term" value="P:DNA recombination"/>
    <property type="evidence" value="ECO:0007669"/>
    <property type="project" value="TreeGrafter"/>
</dbReference>
<dbReference type="CDD" id="cd18809">
    <property type="entry name" value="SF1_C_RecD"/>
    <property type="match status" value="1"/>
</dbReference>
<dbReference type="PANTHER" id="PTHR43788">
    <property type="entry name" value="DNA2/NAM7 HELICASE FAMILY MEMBER"/>
    <property type="match status" value="1"/>
</dbReference>
<dbReference type="GO" id="GO:0017116">
    <property type="term" value="F:single-stranded DNA helicase activity"/>
    <property type="evidence" value="ECO:0007669"/>
    <property type="project" value="TreeGrafter"/>
</dbReference>
<dbReference type="Gene3D" id="2.30.30.940">
    <property type="match status" value="1"/>
</dbReference>
<feature type="domain" description="ATP-dependent RecD2 DNA helicase SH3" evidence="4">
    <location>
        <begin position="1"/>
        <end position="55"/>
    </location>
</feature>
<dbReference type="Pfam" id="PF13538">
    <property type="entry name" value="UvrD_C_2"/>
    <property type="match status" value="1"/>
</dbReference>
<dbReference type="InterPro" id="IPR027785">
    <property type="entry name" value="UvrD-like_helicase_C"/>
</dbReference>
<dbReference type="Proteomes" id="UP000326912">
    <property type="component" value="Unassembled WGS sequence"/>
</dbReference>
<evidence type="ECO:0000259" key="4">
    <source>
        <dbReference type="Pfam" id="PF18335"/>
    </source>
</evidence>
<proteinExistence type="predicted"/>
<organism evidence="5 6">
    <name type="scientific">Dictyobacter vulcani</name>
    <dbReference type="NCBI Taxonomy" id="2607529"/>
    <lineage>
        <taxon>Bacteria</taxon>
        <taxon>Bacillati</taxon>
        <taxon>Chloroflexota</taxon>
        <taxon>Ktedonobacteria</taxon>
        <taxon>Ktedonobacterales</taxon>
        <taxon>Dictyobacteraceae</taxon>
        <taxon>Dictyobacter</taxon>
    </lineage>
</organism>
<name>A0A5J4KGU9_9CHLR</name>
<keyword evidence="6" id="KW-1185">Reference proteome</keyword>
<dbReference type="GO" id="GO:0005524">
    <property type="term" value="F:ATP binding"/>
    <property type="evidence" value="ECO:0007669"/>
    <property type="project" value="UniProtKB-KW"/>
</dbReference>
<gene>
    <name evidence="5" type="ORF">KDW_01340</name>
</gene>
<dbReference type="SUPFAM" id="SSF52540">
    <property type="entry name" value="P-loop containing nucleoside triphosphate hydrolases"/>
    <property type="match status" value="1"/>
</dbReference>
<evidence type="ECO:0000256" key="1">
    <source>
        <dbReference type="ARBA" id="ARBA00022741"/>
    </source>
</evidence>
<comment type="caution">
    <text evidence="5">The sequence shown here is derived from an EMBL/GenBank/DDBJ whole genome shotgun (WGS) entry which is preliminary data.</text>
</comment>
<feature type="domain" description="UvrD-like helicase C-terminal" evidence="3">
    <location>
        <begin position="76"/>
        <end position="124"/>
    </location>
</feature>
<evidence type="ECO:0000256" key="2">
    <source>
        <dbReference type="ARBA" id="ARBA00022840"/>
    </source>
</evidence>
<evidence type="ECO:0000313" key="5">
    <source>
        <dbReference type="EMBL" id="GER85972.1"/>
    </source>
</evidence>
<dbReference type="PANTHER" id="PTHR43788:SF6">
    <property type="entry name" value="DNA HELICASE B"/>
    <property type="match status" value="1"/>
</dbReference>
<dbReference type="InterPro" id="IPR050534">
    <property type="entry name" value="Coronavir_polyprotein_1ab"/>
</dbReference>
<dbReference type="Pfam" id="PF18335">
    <property type="entry name" value="SH3_13"/>
    <property type="match status" value="1"/>
</dbReference>
<dbReference type="InterPro" id="IPR041451">
    <property type="entry name" value="RecD2_SH13"/>
</dbReference>
<dbReference type="Gene3D" id="3.40.50.300">
    <property type="entry name" value="P-loop containing nucleotide triphosphate hydrolases"/>
    <property type="match status" value="1"/>
</dbReference>
<protein>
    <recommendedName>
        <fullName evidence="7">UvrD-like helicase C-terminal domain-containing protein</fullName>
    </recommendedName>
</protein>
<dbReference type="RefSeq" id="WP_151754180.1">
    <property type="nucleotide sequence ID" value="NZ_BKZW01000001.1"/>
</dbReference>
<dbReference type="InterPro" id="IPR027417">
    <property type="entry name" value="P-loop_NTPase"/>
</dbReference>
<evidence type="ECO:0008006" key="7">
    <source>
        <dbReference type="Google" id="ProtNLM"/>
    </source>
</evidence>
<sequence length="162" mass="18464">MNPSASAQVEWGDRLFRVGDKVMQTRNNYDKGVFNGDVGFIRRIDRENLVVKVEFAEEAGPLLVEYDFHELDELVLAYAVTVHKSQGSEYPAVVLPLVREHRMLLQRNLLYTAITRAKRFCVIVGQPSALEYAVHNDRVALRNTGLAERLLELRRNPIQISG</sequence>
<dbReference type="EMBL" id="BKZW01000001">
    <property type="protein sequence ID" value="GER85972.1"/>
    <property type="molecule type" value="Genomic_DNA"/>
</dbReference>
<evidence type="ECO:0000259" key="3">
    <source>
        <dbReference type="Pfam" id="PF13538"/>
    </source>
</evidence>
<accession>A0A5J4KGU9</accession>
<reference evidence="5 6" key="1">
    <citation type="submission" date="2019-10" db="EMBL/GenBank/DDBJ databases">
        <title>Dictyobacter vulcani sp. nov., within the class Ktedonobacteria, isolated from soil of volcanic Mt. Zao.</title>
        <authorList>
            <person name="Zheng Y."/>
            <person name="Wang C.M."/>
            <person name="Sakai Y."/>
            <person name="Abe K."/>
            <person name="Yokota A."/>
            <person name="Yabe S."/>
        </authorList>
    </citation>
    <scope>NUCLEOTIDE SEQUENCE [LARGE SCALE GENOMIC DNA]</scope>
    <source>
        <strain evidence="5 6">W12</strain>
    </source>
</reference>
<dbReference type="GO" id="GO:0009338">
    <property type="term" value="C:exodeoxyribonuclease V complex"/>
    <property type="evidence" value="ECO:0007669"/>
    <property type="project" value="TreeGrafter"/>
</dbReference>
<keyword evidence="1" id="KW-0547">Nucleotide-binding</keyword>
<keyword evidence="2" id="KW-0067">ATP-binding</keyword>
<evidence type="ECO:0000313" key="6">
    <source>
        <dbReference type="Proteomes" id="UP000326912"/>
    </source>
</evidence>